<organism evidence="2 3">
    <name type="scientific">Marivirga aurantiaca</name>
    <dbReference type="NCBI Taxonomy" id="2802615"/>
    <lineage>
        <taxon>Bacteria</taxon>
        <taxon>Pseudomonadati</taxon>
        <taxon>Bacteroidota</taxon>
        <taxon>Cytophagia</taxon>
        <taxon>Cytophagales</taxon>
        <taxon>Marivirgaceae</taxon>
        <taxon>Marivirga</taxon>
    </lineage>
</organism>
<dbReference type="InterPro" id="IPR051928">
    <property type="entry name" value="NorD/CobT"/>
</dbReference>
<evidence type="ECO:0000313" key="3">
    <source>
        <dbReference type="Proteomes" id="UP000611723"/>
    </source>
</evidence>
<dbReference type="EMBL" id="JAEQBW010000001">
    <property type="protein sequence ID" value="MBK6264011.1"/>
    <property type="molecule type" value="Genomic_DNA"/>
</dbReference>
<dbReference type="SMART" id="SM00327">
    <property type="entry name" value="VWA"/>
    <property type="match status" value="1"/>
</dbReference>
<dbReference type="SUPFAM" id="SSF53300">
    <property type="entry name" value="vWA-like"/>
    <property type="match status" value="1"/>
</dbReference>
<dbReference type="AlphaFoldDB" id="A0A935C5R6"/>
<name>A0A935C5R6_9BACT</name>
<protein>
    <submittedName>
        <fullName evidence="2">VWA domain-containing protein</fullName>
    </submittedName>
</protein>
<feature type="domain" description="VWFA" evidence="1">
    <location>
        <begin position="399"/>
        <end position="584"/>
    </location>
</feature>
<dbReference type="Pfam" id="PF00092">
    <property type="entry name" value="VWA"/>
    <property type="match status" value="1"/>
</dbReference>
<dbReference type="PROSITE" id="PS50234">
    <property type="entry name" value="VWFA"/>
    <property type="match status" value="1"/>
</dbReference>
<gene>
    <name evidence="2" type="ORF">JKA74_03095</name>
</gene>
<dbReference type="RefSeq" id="WP_201429689.1">
    <property type="nucleotide sequence ID" value="NZ_JAEQBW010000001.1"/>
</dbReference>
<reference evidence="2" key="1">
    <citation type="submission" date="2021-01" db="EMBL/GenBank/DDBJ databases">
        <title>Marivirga aurantiaca sp. nov., isolated from intertidal surface sediments.</title>
        <authorList>
            <person name="Zhang M."/>
        </authorList>
    </citation>
    <scope>NUCLEOTIDE SEQUENCE</scope>
    <source>
        <strain evidence="2">S37H4</strain>
    </source>
</reference>
<dbReference type="InterPro" id="IPR002035">
    <property type="entry name" value="VWF_A"/>
</dbReference>
<dbReference type="PANTHER" id="PTHR41248:SF1">
    <property type="entry name" value="NORD PROTEIN"/>
    <property type="match status" value="1"/>
</dbReference>
<evidence type="ECO:0000259" key="1">
    <source>
        <dbReference type="PROSITE" id="PS50234"/>
    </source>
</evidence>
<dbReference type="Gene3D" id="3.40.50.410">
    <property type="entry name" value="von Willebrand factor, type A domain"/>
    <property type="match status" value="1"/>
</dbReference>
<dbReference type="Proteomes" id="UP000611723">
    <property type="component" value="Unassembled WGS sequence"/>
</dbReference>
<proteinExistence type="predicted"/>
<comment type="caution">
    <text evidence="2">The sequence shown here is derived from an EMBL/GenBank/DDBJ whole genome shotgun (WGS) entry which is preliminary data.</text>
</comment>
<evidence type="ECO:0000313" key="2">
    <source>
        <dbReference type="EMBL" id="MBK6264011.1"/>
    </source>
</evidence>
<keyword evidence="3" id="KW-1185">Reference proteome</keyword>
<dbReference type="PANTHER" id="PTHR41248">
    <property type="entry name" value="NORD PROTEIN"/>
    <property type="match status" value="1"/>
</dbReference>
<sequence>MGLDLDEWIFGKVAKYLKNKKDKTNNCLPQKVALEDIKPRLTLLTRAITGKAIEIFPAEAEGGYKGNNFFMPIVFSEMPTKEENLSFYFFRLLYLSIQQEKNINWNYPEDDVILSRKMALESAEEILPVLYEQFPLAEQLHDKLYKHFESKAEDDKAADFSMLYGKWMLHQNTAQENELLKNFDEKVQKPTDKANTILKARAVEEIKSLSIDKKQQEDYVLLHNFEKVETAEEHDGVWRDFDGSDELEKHQDALEELRMRQTVRVDETVHSVYQADFVEQATVSESAEKDSKKFFIAYDEWDYKSKSYKQDFCKLFPDFQHELDVNYYQNTIQKNKSVLNSLRKMVASINNKAQQQKRLSSGANFDLDAVVDFYTDIHAKRTPNENIYIDNRKKEKDLSLMILLDLSLSSDSFVNNRKVLDVEKEVSILFGEILNEFGIDFCIDGFYSKTRNHSSYITIKDFDEKWAQARHKVGAIAPSGYTRIGTALRHAGTRLQSRESQNKWVILLSDGKPNDYDRYEGRYGVQDVKQALKEFDLKNINSYAVAIESQAKYYLPQMFGQNHYQILSQPEDLIHSLVKLYTKIKNQ</sequence>
<accession>A0A935C5R6</accession>
<dbReference type="InterPro" id="IPR036465">
    <property type="entry name" value="vWFA_dom_sf"/>
</dbReference>